<evidence type="ECO:0000313" key="12">
    <source>
        <dbReference type="Proteomes" id="UP000515135"/>
    </source>
</evidence>
<dbReference type="GO" id="GO:0004252">
    <property type="term" value="F:serine-type endopeptidase activity"/>
    <property type="evidence" value="ECO:0007669"/>
    <property type="project" value="InterPro"/>
</dbReference>
<dbReference type="KEGG" id="bbel:109487066"/>
<evidence type="ECO:0000256" key="6">
    <source>
        <dbReference type="ARBA" id="ARBA00022989"/>
    </source>
</evidence>
<proteinExistence type="inferred from homology"/>
<evidence type="ECO:0000256" key="1">
    <source>
        <dbReference type="ARBA" id="ARBA00004141"/>
    </source>
</evidence>
<dbReference type="Gene3D" id="1.20.1540.10">
    <property type="entry name" value="Rhomboid-like"/>
    <property type="match status" value="1"/>
</dbReference>
<feature type="region of interest" description="Disordered" evidence="8">
    <location>
        <begin position="302"/>
        <end position="330"/>
    </location>
</feature>
<evidence type="ECO:0000256" key="3">
    <source>
        <dbReference type="ARBA" id="ARBA00022670"/>
    </source>
</evidence>
<dbReference type="OrthoDB" id="10257275at2759"/>
<feature type="transmembrane region" description="Helical" evidence="9">
    <location>
        <begin position="144"/>
        <end position="167"/>
    </location>
</feature>
<dbReference type="GeneID" id="109487066"/>
<evidence type="ECO:0000256" key="2">
    <source>
        <dbReference type="ARBA" id="ARBA00009045"/>
    </source>
</evidence>
<keyword evidence="10" id="KW-0732">Signal</keyword>
<gene>
    <name evidence="13" type="primary">LOC109487066</name>
</gene>
<accession>A0A6P5AU29</accession>
<evidence type="ECO:0000256" key="5">
    <source>
        <dbReference type="ARBA" id="ARBA00022801"/>
    </source>
</evidence>
<feature type="domain" description="Peptidase S54 rhomboid" evidence="11">
    <location>
        <begin position="72"/>
        <end position="216"/>
    </location>
</feature>
<keyword evidence="6 9" id="KW-1133">Transmembrane helix</keyword>
<feature type="chain" id="PRO_5028057812" evidence="10">
    <location>
        <begin position="27"/>
        <end position="348"/>
    </location>
</feature>
<evidence type="ECO:0000256" key="9">
    <source>
        <dbReference type="SAM" id="Phobius"/>
    </source>
</evidence>
<keyword evidence="5" id="KW-0378">Hydrolase</keyword>
<dbReference type="InterPro" id="IPR035952">
    <property type="entry name" value="Rhomboid-like_sf"/>
</dbReference>
<sequence length="348" mass="39466">MWPLRGGRHRRPGIALVLLAFQMAQAGFQNIPPVTLATLAANVAIFLRLFRGFRYPKLGEVCVSVVHVWYQGDWKRLIYSAFFHADEWHLYYNMASFMWKGITLERRLGSARFLYLLTVFTVCTHSLLLGLNYSMGHFFHQSSYLADCAVGFSGVIFALKVLTTHYLPPGMTYVMGWFPVPRRIACWVELVVIQILIPRASFMGHLSGILVGLLYTSGPLRAIMDLPFGGWTRHRYYDDYGAPEPRHTRQQSYTYHAGATGYRAPGGTGLTEEEELQAAMQQSLQEYEQQATRAAIQESVRDTGFGDGRQPSAPPIHTAFEGATPTAPMSDLEELRQRRLTRLDQLHR</sequence>
<organism evidence="12 13">
    <name type="scientific">Branchiostoma belcheri</name>
    <name type="common">Amphioxus</name>
    <dbReference type="NCBI Taxonomy" id="7741"/>
    <lineage>
        <taxon>Eukaryota</taxon>
        <taxon>Metazoa</taxon>
        <taxon>Chordata</taxon>
        <taxon>Cephalochordata</taxon>
        <taxon>Leptocardii</taxon>
        <taxon>Amphioxiformes</taxon>
        <taxon>Branchiostomatidae</taxon>
        <taxon>Branchiostoma</taxon>
    </lineage>
</organism>
<evidence type="ECO:0000313" key="13">
    <source>
        <dbReference type="RefSeq" id="XP_019646577.1"/>
    </source>
</evidence>
<dbReference type="AlphaFoldDB" id="A0A6P5AU29"/>
<dbReference type="Pfam" id="PF01694">
    <property type="entry name" value="Rhomboid"/>
    <property type="match status" value="1"/>
</dbReference>
<name>A0A6P5AU29_BRABE</name>
<evidence type="ECO:0000256" key="4">
    <source>
        <dbReference type="ARBA" id="ARBA00022692"/>
    </source>
</evidence>
<dbReference type="FunFam" id="1.20.1540.10:FF:000008">
    <property type="entry name" value="RHOMBOID-like protein 13"/>
    <property type="match status" value="1"/>
</dbReference>
<dbReference type="InterPro" id="IPR022764">
    <property type="entry name" value="Peptidase_S54_rhomboid_dom"/>
</dbReference>
<feature type="signal peptide" evidence="10">
    <location>
        <begin position="1"/>
        <end position="26"/>
    </location>
</feature>
<dbReference type="GO" id="GO:0016020">
    <property type="term" value="C:membrane"/>
    <property type="evidence" value="ECO:0007669"/>
    <property type="project" value="UniProtKB-SubCell"/>
</dbReference>
<evidence type="ECO:0000259" key="11">
    <source>
        <dbReference type="Pfam" id="PF01694"/>
    </source>
</evidence>
<dbReference type="PANTHER" id="PTHR43066">
    <property type="entry name" value="RHOMBOID-RELATED PROTEIN"/>
    <property type="match status" value="1"/>
</dbReference>
<keyword evidence="7 9" id="KW-0472">Membrane</keyword>
<dbReference type="RefSeq" id="XP_019646577.1">
    <property type="nucleotide sequence ID" value="XM_019791018.1"/>
</dbReference>
<evidence type="ECO:0000256" key="7">
    <source>
        <dbReference type="ARBA" id="ARBA00023136"/>
    </source>
</evidence>
<feature type="transmembrane region" description="Helical" evidence="9">
    <location>
        <begin position="187"/>
        <end position="215"/>
    </location>
</feature>
<dbReference type="Proteomes" id="UP000515135">
    <property type="component" value="Unplaced"/>
</dbReference>
<protein>
    <submittedName>
        <fullName evidence="13">Rhomboid-related protein 4-like</fullName>
    </submittedName>
</protein>
<comment type="subcellular location">
    <subcellularLocation>
        <location evidence="1">Membrane</location>
        <topology evidence="1">Multi-pass membrane protein</topology>
    </subcellularLocation>
</comment>
<keyword evidence="4 9" id="KW-0812">Transmembrane</keyword>
<dbReference type="GO" id="GO:0006508">
    <property type="term" value="P:proteolysis"/>
    <property type="evidence" value="ECO:0007669"/>
    <property type="project" value="UniProtKB-KW"/>
</dbReference>
<evidence type="ECO:0000256" key="8">
    <source>
        <dbReference type="SAM" id="MobiDB-lite"/>
    </source>
</evidence>
<dbReference type="PROSITE" id="PS50330">
    <property type="entry name" value="UIM"/>
    <property type="match status" value="1"/>
</dbReference>
<comment type="similarity">
    <text evidence="2">Belongs to the peptidase S54 family.</text>
</comment>
<keyword evidence="12" id="KW-1185">Reference proteome</keyword>
<dbReference type="SUPFAM" id="SSF144091">
    <property type="entry name" value="Rhomboid-like"/>
    <property type="match status" value="1"/>
</dbReference>
<reference evidence="13" key="1">
    <citation type="submission" date="2025-08" db="UniProtKB">
        <authorList>
            <consortium name="RefSeq"/>
        </authorList>
    </citation>
    <scope>IDENTIFICATION</scope>
    <source>
        <tissue evidence="13">Gonad</tissue>
    </source>
</reference>
<dbReference type="InterPro" id="IPR003903">
    <property type="entry name" value="UIM_dom"/>
</dbReference>
<dbReference type="PANTHER" id="PTHR43066:SF1">
    <property type="entry name" value="RHOMBOID PROTEIN 2"/>
    <property type="match status" value="1"/>
</dbReference>
<evidence type="ECO:0000256" key="10">
    <source>
        <dbReference type="SAM" id="SignalP"/>
    </source>
</evidence>
<keyword evidence="3" id="KW-0645">Protease</keyword>
<feature type="transmembrane region" description="Helical" evidence="9">
    <location>
        <begin position="113"/>
        <end position="132"/>
    </location>
</feature>